<evidence type="ECO:0000256" key="1">
    <source>
        <dbReference type="SAM" id="MobiDB-lite"/>
    </source>
</evidence>
<feature type="region of interest" description="Disordered" evidence="1">
    <location>
        <begin position="13"/>
        <end position="46"/>
    </location>
</feature>
<sequence length="261" mass="28331">MFFKMYAISEKNGTEEPACGAEIEKETWRTDPGGEADGGVHREHSSDLCAWLPPTPRLPLARCNGVCSALGPRGEKAERPRLQDAEQRREQERGSSGQSSPPPPKKGQPPRPLPGPRRLLFTGREAVTSNGTTAWPLDGGRLAGAFGTEQRSPFALQEEVLPDRHAAAPDKRTEPPNLTVPGGKQNQPSWPPSLETLQPAWQTVTRGFRQHNLLPGLQTPGGVKYRGADRHVPPSRDDIRGSNTSPQISPLPSSRICGLEG</sequence>
<keyword evidence="3" id="KW-1185">Reference proteome</keyword>
<feature type="region of interest" description="Disordered" evidence="1">
    <location>
        <begin position="212"/>
        <end position="261"/>
    </location>
</feature>
<feature type="compositionally biased region" description="Pro residues" evidence="1">
    <location>
        <begin position="100"/>
        <end position="115"/>
    </location>
</feature>
<feature type="compositionally biased region" description="Basic and acidic residues" evidence="1">
    <location>
        <begin position="73"/>
        <end position="93"/>
    </location>
</feature>
<feature type="compositionally biased region" description="Basic and acidic residues" evidence="1">
    <location>
        <begin position="161"/>
        <end position="174"/>
    </location>
</feature>
<accession>A0ABN9A204</accession>
<feature type="region of interest" description="Disordered" evidence="1">
    <location>
        <begin position="69"/>
        <end position="118"/>
    </location>
</feature>
<organism evidence="2 3">
    <name type="scientific">Rangifer tarandus platyrhynchus</name>
    <name type="common">Svalbard reindeer</name>
    <dbReference type="NCBI Taxonomy" id="3082113"/>
    <lineage>
        <taxon>Eukaryota</taxon>
        <taxon>Metazoa</taxon>
        <taxon>Chordata</taxon>
        <taxon>Craniata</taxon>
        <taxon>Vertebrata</taxon>
        <taxon>Euteleostomi</taxon>
        <taxon>Mammalia</taxon>
        <taxon>Eutheria</taxon>
        <taxon>Laurasiatheria</taxon>
        <taxon>Artiodactyla</taxon>
        <taxon>Ruminantia</taxon>
        <taxon>Pecora</taxon>
        <taxon>Cervidae</taxon>
        <taxon>Odocoileinae</taxon>
        <taxon>Rangifer</taxon>
    </lineage>
</organism>
<dbReference type="EMBL" id="OX460343">
    <property type="protein sequence ID" value="CAI9180039.1"/>
    <property type="molecule type" value="Genomic_DNA"/>
</dbReference>
<dbReference type="Proteomes" id="UP001176941">
    <property type="component" value="Chromosome X"/>
</dbReference>
<reference evidence="2" key="1">
    <citation type="submission" date="2023-04" db="EMBL/GenBank/DDBJ databases">
        <authorList>
            <consortium name="ELIXIR-Norway"/>
        </authorList>
    </citation>
    <scope>NUCLEOTIDE SEQUENCE [LARGE SCALE GENOMIC DNA]</scope>
</reference>
<feature type="compositionally biased region" description="Polar residues" evidence="1">
    <location>
        <begin position="241"/>
        <end position="252"/>
    </location>
</feature>
<feature type="region of interest" description="Disordered" evidence="1">
    <location>
        <begin position="155"/>
        <end position="195"/>
    </location>
</feature>
<gene>
    <name evidence="2" type="ORF">MRATA1EN1_LOCUS29001</name>
</gene>
<protein>
    <submittedName>
        <fullName evidence="2">Uncharacterized protein</fullName>
    </submittedName>
</protein>
<proteinExistence type="predicted"/>
<evidence type="ECO:0000313" key="2">
    <source>
        <dbReference type="EMBL" id="CAI9180039.1"/>
    </source>
</evidence>
<feature type="compositionally biased region" description="Basic and acidic residues" evidence="1">
    <location>
        <begin position="226"/>
        <end position="240"/>
    </location>
</feature>
<name>A0ABN9A204_RANTA</name>
<evidence type="ECO:0000313" key="3">
    <source>
        <dbReference type="Proteomes" id="UP001176941"/>
    </source>
</evidence>